<proteinExistence type="predicted"/>
<sequence length="288" mass="31052">MDFGSEINAGRYIYAGVSRAAPPAVSRAPPSSTPGTPAQSSRTVPVRVSVGVATERLSQPIQSRLVEQVAYAMGQIHLQPSVRSPAPQIIQRREYYSQPVRCFSTNAGRYVYAGVSRAAPPAVSRAPPSTTPGAPAQASRAVPVRVSVGVATERLSQPIQSRSVEQVAYAMGQIHLQPSVRSPAPQIIQRREYYSQPYDGDYEDFDPMDPFPTTGYDGGSVVTAVTPPVAHHRKYSPIAVVEQAVQTYDWGAPLKEADIAPAQVEETSANIVQTENGSTMVIFCLQEK</sequence>
<dbReference type="Proteomes" id="UP000271098">
    <property type="component" value="Unassembled WGS sequence"/>
</dbReference>
<dbReference type="WBParaSite" id="GPUH_0002229701-mRNA-1">
    <property type="protein sequence ID" value="GPUH_0002229701-mRNA-1"/>
    <property type="gene ID" value="GPUH_0002229701"/>
</dbReference>
<reference evidence="4" key="1">
    <citation type="submission" date="2016-06" db="UniProtKB">
        <authorList>
            <consortium name="WormBaseParasite"/>
        </authorList>
    </citation>
    <scope>IDENTIFICATION</scope>
</reference>
<dbReference type="OrthoDB" id="10585352at2759"/>
<evidence type="ECO:0000313" key="2">
    <source>
        <dbReference type="EMBL" id="VDN39750.1"/>
    </source>
</evidence>
<evidence type="ECO:0000313" key="4">
    <source>
        <dbReference type="WBParaSite" id="GPUH_0002229701-mRNA-1"/>
    </source>
</evidence>
<feature type="compositionally biased region" description="Polar residues" evidence="1">
    <location>
        <begin position="33"/>
        <end position="43"/>
    </location>
</feature>
<accession>A0A183EMS9</accession>
<reference evidence="2 3" key="2">
    <citation type="submission" date="2018-11" db="EMBL/GenBank/DDBJ databases">
        <authorList>
            <consortium name="Pathogen Informatics"/>
        </authorList>
    </citation>
    <scope>NUCLEOTIDE SEQUENCE [LARGE SCALE GENOMIC DNA]</scope>
</reference>
<keyword evidence="3" id="KW-1185">Reference proteome</keyword>
<feature type="compositionally biased region" description="Low complexity" evidence="1">
    <location>
        <begin position="21"/>
        <end position="30"/>
    </location>
</feature>
<evidence type="ECO:0000313" key="3">
    <source>
        <dbReference type="Proteomes" id="UP000271098"/>
    </source>
</evidence>
<protein>
    <submittedName>
        <fullName evidence="4">ZM domain-containing protein</fullName>
    </submittedName>
</protein>
<dbReference type="AlphaFoldDB" id="A0A183EMS9"/>
<organism evidence="4">
    <name type="scientific">Gongylonema pulchrum</name>
    <dbReference type="NCBI Taxonomy" id="637853"/>
    <lineage>
        <taxon>Eukaryota</taxon>
        <taxon>Metazoa</taxon>
        <taxon>Ecdysozoa</taxon>
        <taxon>Nematoda</taxon>
        <taxon>Chromadorea</taxon>
        <taxon>Rhabditida</taxon>
        <taxon>Spirurina</taxon>
        <taxon>Spiruromorpha</taxon>
        <taxon>Spiruroidea</taxon>
        <taxon>Gongylonematidae</taxon>
        <taxon>Gongylonema</taxon>
    </lineage>
</organism>
<dbReference type="EMBL" id="UYRT01094660">
    <property type="protein sequence ID" value="VDN39750.1"/>
    <property type="molecule type" value="Genomic_DNA"/>
</dbReference>
<name>A0A183EMS9_9BILA</name>
<evidence type="ECO:0000256" key="1">
    <source>
        <dbReference type="SAM" id="MobiDB-lite"/>
    </source>
</evidence>
<gene>
    <name evidence="2" type="ORF">GPUH_LOCUS22270</name>
</gene>
<feature type="region of interest" description="Disordered" evidence="1">
    <location>
        <begin position="21"/>
        <end position="43"/>
    </location>
</feature>